<evidence type="ECO:0000313" key="7">
    <source>
        <dbReference type="Proteomes" id="UP000095751"/>
    </source>
</evidence>
<dbReference type="GO" id="GO:0016874">
    <property type="term" value="F:ligase activity"/>
    <property type="evidence" value="ECO:0007669"/>
    <property type="project" value="UniProtKB-KW"/>
</dbReference>
<feature type="region of interest" description="Disordered" evidence="4">
    <location>
        <begin position="56"/>
        <end position="76"/>
    </location>
</feature>
<evidence type="ECO:0000256" key="1">
    <source>
        <dbReference type="ARBA" id="ARBA00009993"/>
    </source>
</evidence>
<comment type="similarity">
    <text evidence="1 3">Belongs to the SKP1 family.</text>
</comment>
<dbReference type="Proteomes" id="UP000095751">
    <property type="component" value="Unassembled WGS sequence"/>
</dbReference>
<evidence type="ECO:0000256" key="3">
    <source>
        <dbReference type="PIRNR" id="PIRNR028729"/>
    </source>
</evidence>
<dbReference type="Gene3D" id="3.30.710.10">
    <property type="entry name" value="Potassium Channel Kv1.1, Chain A"/>
    <property type="match status" value="1"/>
</dbReference>
<dbReference type="KEGG" id="fcy:FRACYDRAFT_271074"/>
<gene>
    <name evidence="6" type="ORF">FRACYDRAFT_271074</name>
</gene>
<dbReference type="InterPro" id="IPR011333">
    <property type="entry name" value="SKP1/BTB/POZ_sf"/>
</dbReference>
<keyword evidence="6" id="KW-0436">Ligase</keyword>
<dbReference type="SUPFAM" id="SSF81382">
    <property type="entry name" value="Skp1 dimerisation domain-like"/>
    <property type="match status" value="1"/>
</dbReference>
<evidence type="ECO:0000313" key="6">
    <source>
        <dbReference type="EMBL" id="OEU10550.1"/>
    </source>
</evidence>
<name>A0A1E7EWY2_9STRA</name>
<dbReference type="InterPro" id="IPR036296">
    <property type="entry name" value="SKP1-like_dim_sf"/>
</dbReference>
<dbReference type="InParanoid" id="A0A1E7EWY2"/>
<organism evidence="6 7">
    <name type="scientific">Fragilariopsis cylindrus CCMP1102</name>
    <dbReference type="NCBI Taxonomy" id="635003"/>
    <lineage>
        <taxon>Eukaryota</taxon>
        <taxon>Sar</taxon>
        <taxon>Stramenopiles</taxon>
        <taxon>Ochrophyta</taxon>
        <taxon>Bacillariophyta</taxon>
        <taxon>Bacillariophyceae</taxon>
        <taxon>Bacillariophycidae</taxon>
        <taxon>Bacillariales</taxon>
        <taxon>Bacillariaceae</taxon>
        <taxon>Fragilariopsis</taxon>
    </lineage>
</organism>
<dbReference type="InterPro" id="IPR016072">
    <property type="entry name" value="Skp1_comp_dimer"/>
</dbReference>
<sequence length="203" mass="22491">MDTDDANANSNAVAENNDIMIKLISAEDDSTGESQVFEISLAAAGLSVLVVDAAGDVEDDDDDDDDDDDNARNKPPLEINISRVKGPCLAKVVDFMNHHHTDKMKAIPTPLGGSSFNEVMDQEWYQHFISDENLGGNDMLFDLLTSANFMGIKELLDLCCLKVTFQLTGKSADEIREILRLPELSPEEEAQAREEHKWIFEDS</sequence>
<dbReference type="InterPro" id="IPR016897">
    <property type="entry name" value="SKP1"/>
</dbReference>
<evidence type="ECO:0000259" key="5">
    <source>
        <dbReference type="Pfam" id="PF01466"/>
    </source>
</evidence>
<dbReference type="AlphaFoldDB" id="A0A1E7EWY2"/>
<keyword evidence="2 3" id="KW-0833">Ubl conjugation pathway</keyword>
<keyword evidence="7" id="KW-1185">Reference proteome</keyword>
<evidence type="ECO:0000256" key="4">
    <source>
        <dbReference type="SAM" id="MobiDB-lite"/>
    </source>
</evidence>
<feature type="domain" description="SKP1 component dimerisation" evidence="5">
    <location>
        <begin position="153"/>
        <end position="199"/>
    </location>
</feature>
<proteinExistence type="inferred from homology"/>
<protein>
    <submittedName>
        <fullName evidence="6">E3 ubiquitin ligase SCF complex, Skp subunit</fullName>
    </submittedName>
</protein>
<dbReference type="UniPathway" id="UPA00143"/>
<feature type="compositionally biased region" description="Acidic residues" evidence="4">
    <location>
        <begin position="56"/>
        <end position="69"/>
    </location>
</feature>
<dbReference type="SUPFAM" id="SSF54695">
    <property type="entry name" value="POZ domain"/>
    <property type="match status" value="1"/>
</dbReference>
<dbReference type="OrthoDB" id="2342932at2759"/>
<comment type="pathway">
    <text evidence="3">Protein modification; protein ubiquitination.</text>
</comment>
<dbReference type="Pfam" id="PF01466">
    <property type="entry name" value="Skp1"/>
    <property type="match status" value="1"/>
</dbReference>
<dbReference type="SMART" id="SM00512">
    <property type="entry name" value="Skp1"/>
    <property type="match status" value="1"/>
</dbReference>
<dbReference type="EMBL" id="KV784371">
    <property type="protein sequence ID" value="OEU10550.1"/>
    <property type="molecule type" value="Genomic_DNA"/>
</dbReference>
<accession>A0A1E7EWY2</accession>
<dbReference type="PIRSF" id="PIRSF028729">
    <property type="entry name" value="E3_ubiquit_lig_SCF_Skp"/>
    <property type="match status" value="1"/>
</dbReference>
<dbReference type="GO" id="GO:0016567">
    <property type="term" value="P:protein ubiquitination"/>
    <property type="evidence" value="ECO:0007669"/>
    <property type="project" value="UniProtKB-UniPathway"/>
</dbReference>
<evidence type="ECO:0000256" key="2">
    <source>
        <dbReference type="ARBA" id="ARBA00022786"/>
    </source>
</evidence>
<dbReference type="PANTHER" id="PTHR11165">
    <property type="entry name" value="SKP1"/>
    <property type="match status" value="1"/>
</dbReference>
<dbReference type="GO" id="GO:0006511">
    <property type="term" value="P:ubiquitin-dependent protein catabolic process"/>
    <property type="evidence" value="ECO:0007669"/>
    <property type="project" value="InterPro"/>
</dbReference>
<reference evidence="6 7" key="1">
    <citation type="submission" date="2016-09" db="EMBL/GenBank/DDBJ databases">
        <title>Extensive genetic diversity and differential bi-allelic expression allows diatom success in the polar Southern Ocean.</title>
        <authorList>
            <consortium name="DOE Joint Genome Institute"/>
            <person name="Mock T."/>
            <person name="Otillar R.P."/>
            <person name="Strauss J."/>
            <person name="Dupont C."/>
            <person name="Frickenhaus S."/>
            <person name="Maumus F."/>
            <person name="Mcmullan M."/>
            <person name="Sanges R."/>
            <person name="Schmutz J."/>
            <person name="Toseland A."/>
            <person name="Valas R."/>
            <person name="Veluchamy A."/>
            <person name="Ward B.J."/>
            <person name="Allen A."/>
            <person name="Barry K."/>
            <person name="Falciatore A."/>
            <person name="Ferrante M."/>
            <person name="Fortunato A.E."/>
            <person name="Gloeckner G."/>
            <person name="Gruber A."/>
            <person name="Hipkin R."/>
            <person name="Janech M."/>
            <person name="Kroth P."/>
            <person name="Leese F."/>
            <person name="Lindquist E."/>
            <person name="Lyon B.R."/>
            <person name="Martin J."/>
            <person name="Mayer C."/>
            <person name="Parker M."/>
            <person name="Quesneville H."/>
            <person name="Raymond J."/>
            <person name="Uhlig C."/>
            <person name="Valentin K.U."/>
            <person name="Worden A.Z."/>
            <person name="Armbrust E.V."/>
            <person name="Bowler C."/>
            <person name="Green B."/>
            <person name="Moulton V."/>
            <person name="Van Oosterhout C."/>
            <person name="Grigoriev I."/>
        </authorList>
    </citation>
    <scope>NUCLEOTIDE SEQUENCE [LARGE SCALE GENOMIC DNA]</scope>
    <source>
        <strain evidence="6 7">CCMP1102</strain>
    </source>
</reference>
<dbReference type="InterPro" id="IPR001232">
    <property type="entry name" value="SKP1-like"/>
</dbReference>